<comment type="subcellular location">
    <subcellularLocation>
        <location evidence="1">Cell membrane</location>
        <topology evidence="1">Multi-pass membrane protein</topology>
    </subcellularLocation>
</comment>
<feature type="transmembrane region" description="Helical" evidence="9">
    <location>
        <begin position="344"/>
        <end position="373"/>
    </location>
</feature>
<evidence type="ECO:0000256" key="3">
    <source>
        <dbReference type="ARBA" id="ARBA00022448"/>
    </source>
</evidence>
<organism evidence="10 11">
    <name type="scientific">Blautia stercoris</name>
    <dbReference type="NCBI Taxonomy" id="871664"/>
    <lineage>
        <taxon>Bacteria</taxon>
        <taxon>Bacillati</taxon>
        <taxon>Bacillota</taxon>
        <taxon>Clostridia</taxon>
        <taxon>Lachnospirales</taxon>
        <taxon>Lachnospiraceae</taxon>
        <taxon>Blautia</taxon>
    </lineage>
</organism>
<accession>A0ABR7PA88</accession>
<dbReference type="Pfam" id="PF01594">
    <property type="entry name" value="AI-2E_transport"/>
    <property type="match status" value="1"/>
</dbReference>
<feature type="transmembrane region" description="Helical" evidence="9">
    <location>
        <begin position="50"/>
        <end position="68"/>
    </location>
</feature>
<comment type="caution">
    <text evidence="10">The sequence shown here is derived from an EMBL/GenBank/DDBJ whole genome shotgun (WGS) entry which is preliminary data.</text>
</comment>
<keyword evidence="6 9" id="KW-1133">Transmembrane helix</keyword>
<evidence type="ECO:0000256" key="1">
    <source>
        <dbReference type="ARBA" id="ARBA00004651"/>
    </source>
</evidence>
<feature type="transmembrane region" description="Helical" evidence="9">
    <location>
        <begin position="188"/>
        <end position="210"/>
    </location>
</feature>
<keyword evidence="5 9" id="KW-0812">Transmembrane</keyword>
<dbReference type="EMBL" id="JACRTP010000002">
    <property type="protein sequence ID" value="MBC8628328.1"/>
    <property type="molecule type" value="Genomic_DNA"/>
</dbReference>
<reference evidence="10 11" key="1">
    <citation type="submission" date="2020-08" db="EMBL/GenBank/DDBJ databases">
        <title>Genome public.</title>
        <authorList>
            <person name="Liu C."/>
            <person name="Sun Q."/>
        </authorList>
    </citation>
    <scope>NUCLEOTIDE SEQUENCE [LARGE SCALE GENOMIC DNA]</scope>
    <source>
        <strain evidence="10 11">3_YM_SP_D4_24.mj</strain>
    </source>
</reference>
<keyword evidence="7 9" id="KW-0472">Membrane</keyword>
<feature type="transmembrane region" description="Helical" evidence="9">
    <location>
        <begin position="245"/>
        <end position="268"/>
    </location>
</feature>
<dbReference type="InterPro" id="IPR002549">
    <property type="entry name" value="AI-2E-like"/>
</dbReference>
<evidence type="ECO:0000256" key="2">
    <source>
        <dbReference type="ARBA" id="ARBA00009773"/>
    </source>
</evidence>
<dbReference type="RefSeq" id="WP_117455684.1">
    <property type="nucleotide sequence ID" value="NZ_JACRTP010000002.1"/>
</dbReference>
<evidence type="ECO:0000256" key="4">
    <source>
        <dbReference type="ARBA" id="ARBA00022475"/>
    </source>
</evidence>
<evidence type="ECO:0000256" key="9">
    <source>
        <dbReference type="SAM" id="Phobius"/>
    </source>
</evidence>
<feature type="region of interest" description="Disordered" evidence="8">
    <location>
        <begin position="419"/>
        <end position="440"/>
    </location>
</feature>
<evidence type="ECO:0000256" key="7">
    <source>
        <dbReference type="ARBA" id="ARBA00023136"/>
    </source>
</evidence>
<gene>
    <name evidence="10" type="ORF">H8712_06810</name>
</gene>
<evidence type="ECO:0000313" key="10">
    <source>
        <dbReference type="EMBL" id="MBC8628328.1"/>
    </source>
</evidence>
<evidence type="ECO:0000256" key="5">
    <source>
        <dbReference type="ARBA" id="ARBA00022692"/>
    </source>
</evidence>
<name>A0ABR7PA88_9FIRM</name>
<protein>
    <submittedName>
        <fullName evidence="10">AI-2E family transporter</fullName>
    </submittedName>
</protein>
<evidence type="ECO:0000256" key="8">
    <source>
        <dbReference type="SAM" id="MobiDB-lite"/>
    </source>
</evidence>
<keyword evidence="3" id="KW-0813">Transport</keyword>
<proteinExistence type="inferred from homology"/>
<dbReference type="Proteomes" id="UP000661649">
    <property type="component" value="Unassembled WGS sequence"/>
</dbReference>
<evidence type="ECO:0000256" key="6">
    <source>
        <dbReference type="ARBA" id="ARBA00022989"/>
    </source>
</evidence>
<feature type="transmembrane region" description="Helical" evidence="9">
    <location>
        <begin position="89"/>
        <end position="111"/>
    </location>
</feature>
<sequence length="440" mass="50102">MKFRWDKKYLYWGVTGFAVICASLLFYFGLFHMDVLWGKVHNLFTVLMPVVWGVIIAYLLTPIVNILEKKVFFSLLEHFHVELTKKKRVLIRYLGIFISLILACLAIYSLFAMIVPSIVESIISIVNDSPRYIQNIMNWLSSILRDNEELQTTVFNFIDNYSFKVENWMNQQLLPQLRQILQQMTTGIFGAVLFVKNILIGAIISIYLMASKETYLSEGKMFIYAIFDTERANSIIKACRYTNRVFMGFISGKIIDSAIIGVLCYIITSILGTPYAVLVSVIVGVTNVIPFFGPYLGAIPSAFIILLVNPMQCLYFLIAILLLQQFDGNILGPKILGESTGLSSFMVIVAILLFGGFMGIPGMIIGVPVWAVICTGIRQLREHFLKEKHLPVEDELYMDIESIDPESHTIIKLKKEDLKEQQKESKEHTKEKNIEKGNEQ</sequence>
<feature type="transmembrane region" description="Helical" evidence="9">
    <location>
        <begin position="274"/>
        <end position="296"/>
    </location>
</feature>
<feature type="transmembrane region" description="Helical" evidence="9">
    <location>
        <begin position="303"/>
        <end position="324"/>
    </location>
</feature>
<dbReference type="PANTHER" id="PTHR21716:SF53">
    <property type="entry name" value="PERMEASE PERM-RELATED"/>
    <property type="match status" value="1"/>
</dbReference>
<comment type="similarity">
    <text evidence="2">Belongs to the autoinducer-2 exporter (AI-2E) (TC 2.A.86) family.</text>
</comment>
<feature type="transmembrane region" description="Helical" evidence="9">
    <location>
        <begin position="9"/>
        <end position="30"/>
    </location>
</feature>
<keyword evidence="11" id="KW-1185">Reference proteome</keyword>
<evidence type="ECO:0000313" key="11">
    <source>
        <dbReference type="Proteomes" id="UP000661649"/>
    </source>
</evidence>
<keyword evidence="4" id="KW-1003">Cell membrane</keyword>
<dbReference type="PANTHER" id="PTHR21716">
    <property type="entry name" value="TRANSMEMBRANE PROTEIN"/>
    <property type="match status" value="1"/>
</dbReference>